<dbReference type="GO" id="GO:0003676">
    <property type="term" value="F:nucleic acid binding"/>
    <property type="evidence" value="ECO:0007669"/>
    <property type="project" value="InterPro"/>
</dbReference>
<reference evidence="3 4" key="1">
    <citation type="submission" date="2018-06" db="EMBL/GenBank/DDBJ databases">
        <authorList>
            <consortium name="Pathogen Informatics"/>
            <person name="Doyle S."/>
        </authorList>
    </citation>
    <scope>NUCLEOTIDE SEQUENCE [LARGE SCALE GENOMIC DNA]</scope>
    <source>
        <strain evidence="3 4">NCTC10899</strain>
    </source>
</reference>
<sequence length="628" mass="71242">MNDSTRFSRREFLAAGNSCDAWRCIDVDLIAEDIREATDNRIKAIRAYLKNGATLREIEDAYGLSRATLYRSINRCLALDTDGVVIGFKGAIPYRRIGEKKYNREKDLGYSNDGVTQGDAGAFSKLIADHPEIKSWLEKIARNYKPRSQGGVSFDVIHNAFLVHCTSLSISNDQYPFNRKTLARSALREHLRSKSKELKALDEKERNASDINYNVPPTDILQQVETDGHMLDIRLVIEELDSFGQPIRYEILRVWLILLIDVFSRCVLGYSIALGHTYDQIDLLKAIFNSLTPHQKQPLITPNVHYSTAGGFPSEHGYAWETWSTLKLDNAWAHKATNVVRVLHDRVGCVAEFGRPHTPNDRAIIERFFLFVVQHYSHRIIGTTGSDSRDKIIERLSPKSKNPLKLLLTLEELKSTIDILISDYNGRPHSSLQGHSPLGVFCLCGAQNSLPPNTLPDALRDPTLFSMARESVVVRTSSKYGGAYVNFAYLKYKNPDVLRSDSVGRHMFVEYSREDVSFLRLLDEDGTFVGVLRAPHPWYLQPHSLKVRSELWKATKQGQFQFARNETPTEAFRRLKLATGDTSRRVATTLYKETGRVSEDPSSVKGRDGDTPERLNHQRVKLTKVFTL</sequence>
<evidence type="ECO:0000259" key="2">
    <source>
        <dbReference type="PROSITE" id="PS50994"/>
    </source>
</evidence>
<evidence type="ECO:0000256" key="1">
    <source>
        <dbReference type="SAM" id="MobiDB-lite"/>
    </source>
</evidence>
<dbReference type="InterPro" id="IPR036397">
    <property type="entry name" value="RNaseH_sf"/>
</dbReference>
<dbReference type="InterPro" id="IPR001584">
    <property type="entry name" value="Integrase_cat-core"/>
</dbReference>
<dbReference type="OrthoDB" id="501284at2"/>
<feature type="domain" description="Integrase catalytic" evidence="2">
    <location>
        <begin position="213"/>
        <end position="445"/>
    </location>
</feature>
<dbReference type="RefSeq" id="WP_013715598.1">
    <property type="nucleotide sequence ID" value="NZ_UGUU01000001.1"/>
</dbReference>
<dbReference type="Gene3D" id="1.10.10.60">
    <property type="entry name" value="Homeodomain-like"/>
    <property type="match status" value="1"/>
</dbReference>
<dbReference type="EMBL" id="UGUU01000001">
    <property type="protein sequence ID" value="SUD40109.1"/>
    <property type="molecule type" value="Genomic_DNA"/>
</dbReference>
<dbReference type="Proteomes" id="UP000254260">
    <property type="component" value="Unassembled WGS sequence"/>
</dbReference>
<dbReference type="InterPro" id="IPR012337">
    <property type="entry name" value="RNaseH-like_sf"/>
</dbReference>
<dbReference type="PROSITE" id="PS50994">
    <property type="entry name" value="INTEGRASE"/>
    <property type="match status" value="1"/>
</dbReference>
<gene>
    <name evidence="3" type="ORF">NCTC10899_02941</name>
</gene>
<accession>A0A379IUY3</accession>
<dbReference type="SUPFAM" id="SSF53098">
    <property type="entry name" value="Ribonuclease H-like"/>
    <property type="match status" value="1"/>
</dbReference>
<protein>
    <submittedName>
        <fullName evidence="3">Integrase core domain</fullName>
    </submittedName>
</protein>
<evidence type="ECO:0000313" key="3">
    <source>
        <dbReference type="EMBL" id="SUD40109.1"/>
    </source>
</evidence>
<feature type="region of interest" description="Disordered" evidence="1">
    <location>
        <begin position="594"/>
        <end position="613"/>
    </location>
</feature>
<proteinExistence type="predicted"/>
<name>A0A379IUY3_ECTME</name>
<organism evidence="3 4">
    <name type="scientific">Ectopseudomonas mendocina</name>
    <name type="common">Pseudomonas mendocina</name>
    <dbReference type="NCBI Taxonomy" id="300"/>
    <lineage>
        <taxon>Bacteria</taxon>
        <taxon>Pseudomonadati</taxon>
        <taxon>Pseudomonadota</taxon>
        <taxon>Gammaproteobacteria</taxon>
        <taxon>Pseudomonadales</taxon>
        <taxon>Pseudomonadaceae</taxon>
        <taxon>Ectopseudomonas</taxon>
    </lineage>
</organism>
<dbReference type="AlphaFoldDB" id="A0A379IUY3"/>
<evidence type="ECO:0000313" key="4">
    <source>
        <dbReference type="Proteomes" id="UP000254260"/>
    </source>
</evidence>
<dbReference type="GO" id="GO:0015074">
    <property type="term" value="P:DNA integration"/>
    <property type="evidence" value="ECO:0007669"/>
    <property type="project" value="InterPro"/>
</dbReference>
<dbReference type="Gene3D" id="3.30.420.10">
    <property type="entry name" value="Ribonuclease H-like superfamily/Ribonuclease H"/>
    <property type="match status" value="1"/>
</dbReference>